<keyword evidence="2" id="KW-0472">Membrane</keyword>
<keyword evidence="2" id="KW-1133">Transmembrane helix</keyword>
<keyword evidence="2" id="KW-0812">Transmembrane</keyword>
<dbReference type="Proteomes" id="UP000545286">
    <property type="component" value="Unassembled WGS sequence"/>
</dbReference>
<proteinExistence type="predicted"/>
<protein>
    <submittedName>
        <fullName evidence="3">SRNA-binding protein</fullName>
    </submittedName>
</protein>
<evidence type="ECO:0000256" key="2">
    <source>
        <dbReference type="SAM" id="Phobius"/>
    </source>
</evidence>
<name>A0A7W4YGT9_9MICO</name>
<evidence type="ECO:0000256" key="1">
    <source>
        <dbReference type="SAM" id="MobiDB-lite"/>
    </source>
</evidence>
<feature type="transmembrane region" description="Helical" evidence="2">
    <location>
        <begin position="123"/>
        <end position="142"/>
    </location>
</feature>
<feature type="compositionally biased region" description="Basic and acidic residues" evidence="1">
    <location>
        <begin position="27"/>
        <end position="40"/>
    </location>
</feature>
<feature type="region of interest" description="Disordered" evidence="1">
    <location>
        <begin position="27"/>
        <end position="58"/>
    </location>
</feature>
<gene>
    <name evidence="3" type="ORF">FHX72_002380</name>
</gene>
<sequence length="148" mass="16228">MNSTRVNEALRELAHADAQLARAQRRLEEEQRRAQAEAARELATARAEHDAEASSVANMRDSVGSLGATLGVESWDAPGRVRAAQDIHAQEQAIRQRWGHASLLEAGERAEAEERRLAAPRKVLTWTWLGLAVVGMITLHVLPSLVLA</sequence>
<comment type="caution">
    <text evidence="3">The sequence shown here is derived from an EMBL/GenBank/DDBJ whole genome shotgun (WGS) entry which is preliminary data.</text>
</comment>
<keyword evidence="4" id="KW-1185">Reference proteome</keyword>
<dbReference type="AlphaFoldDB" id="A0A7W4YGT9"/>
<dbReference type="RefSeq" id="WP_183625201.1">
    <property type="nucleotide sequence ID" value="NZ_JACHWJ010000003.1"/>
</dbReference>
<dbReference type="EMBL" id="JACHWJ010000003">
    <property type="protein sequence ID" value="MBB2958235.1"/>
    <property type="molecule type" value="Genomic_DNA"/>
</dbReference>
<accession>A0A7W4YGT9</accession>
<evidence type="ECO:0000313" key="3">
    <source>
        <dbReference type="EMBL" id="MBB2958235.1"/>
    </source>
</evidence>
<evidence type="ECO:0000313" key="4">
    <source>
        <dbReference type="Proteomes" id="UP000545286"/>
    </source>
</evidence>
<reference evidence="3 4" key="1">
    <citation type="submission" date="2020-08" db="EMBL/GenBank/DDBJ databases">
        <title>Sequencing the genomes of 1000 actinobacteria strains.</title>
        <authorList>
            <person name="Klenk H.-P."/>
        </authorList>
    </citation>
    <scope>NUCLEOTIDE SEQUENCE [LARGE SCALE GENOMIC DNA]</scope>
    <source>
        <strain evidence="3 4">DSM 20419</strain>
    </source>
</reference>
<organism evidence="3 4">
    <name type="scientific">Pseudoclavibacter helvolus</name>
    <dbReference type="NCBI Taxonomy" id="255205"/>
    <lineage>
        <taxon>Bacteria</taxon>
        <taxon>Bacillati</taxon>
        <taxon>Actinomycetota</taxon>
        <taxon>Actinomycetes</taxon>
        <taxon>Micrococcales</taxon>
        <taxon>Microbacteriaceae</taxon>
        <taxon>Pseudoclavibacter</taxon>
    </lineage>
</organism>